<dbReference type="AlphaFoldDB" id="A0A841JUE3"/>
<gene>
    <name evidence="2" type="ORF">HNQ77_002077</name>
</gene>
<evidence type="ECO:0000256" key="1">
    <source>
        <dbReference type="SAM" id="Phobius"/>
    </source>
</evidence>
<dbReference type="Proteomes" id="UP000538666">
    <property type="component" value="Unassembled WGS sequence"/>
</dbReference>
<dbReference type="Gene3D" id="2.60.120.560">
    <property type="entry name" value="Exo-inulinase, domain 1"/>
    <property type="match status" value="1"/>
</dbReference>
<evidence type="ECO:0000313" key="2">
    <source>
        <dbReference type="EMBL" id="MBB6144125.1"/>
    </source>
</evidence>
<reference evidence="2 3" key="1">
    <citation type="submission" date="2020-08" db="EMBL/GenBank/DDBJ databases">
        <title>Genomic Encyclopedia of Type Strains, Phase IV (KMG-IV): sequencing the most valuable type-strain genomes for metagenomic binning, comparative biology and taxonomic classification.</title>
        <authorList>
            <person name="Goeker M."/>
        </authorList>
    </citation>
    <scope>NUCLEOTIDE SEQUENCE [LARGE SCALE GENOMIC DNA]</scope>
    <source>
        <strain evidence="2 3">DSM 103733</strain>
    </source>
</reference>
<proteinExistence type="predicted"/>
<organism evidence="2 3">
    <name type="scientific">Silvibacterium bohemicum</name>
    <dbReference type="NCBI Taxonomy" id="1577686"/>
    <lineage>
        <taxon>Bacteria</taxon>
        <taxon>Pseudomonadati</taxon>
        <taxon>Acidobacteriota</taxon>
        <taxon>Terriglobia</taxon>
        <taxon>Terriglobales</taxon>
        <taxon>Acidobacteriaceae</taxon>
        <taxon>Silvibacterium</taxon>
    </lineage>
</organism>
<keyword evidence="1" id="KW-0812">Transmembrane</keyword>
<accession>A0A841JUE3</accession>
<comment type="caution">
    <text evidence="2">The sequence shown here is derived from an EMBL/GenBank/DDBJ whole genome shotgun (WGS) entry which is preliminary data.</text>
</comment>
<keyword evidence="1" id="KW-1133">Transmembrane helix</keyword>
<evidence type="ECO:0008006" key="4">
    <source>
        <dbReference type="Google" id="ProtNLM"/>
    </source>
</evidence>
<dbReference type="OrthoDB" id="115015at2"/>
<feature type="transmembrane region" description="Helical" evidence="1">
    <location>
        <begin position="7"/>
        <end position="24"/>
    </location>
</feature>
<sequence>MKKRYKIVIGAVVVFTVLLTTLFLERKRFPGGAGSPNTEGSRAVPDGGIKIPDWNGRVDAAEEKEGMGLNAARLAQEGEALHVTTGPATSYWRTDAMASGDFTVKATFNEPEYMNLNSHAHPYGVFIGGNDMGTPNQSEFYCAAYGNGKFVVRGFGPDPFRMNGLLGESNSAIHKAAGRGQPVTQDIALSVRGNEIECAVNGTLVASFDKSLLVIPGKLKSTDGYFGLRFAHNTDVLVSDLVMSKN</sequence>
<protein>
    <recommendedName>
        <fullName evidence="4">3-keto-disaccharide hydrolase domain-containing protein</fullName>
    </recommendedName>
</protein>
<keyword evidence="3" id="KW-1185">Reference proteome</keyword>
<name>A0A841JUE3_9BACT</name>
<dbReference type="RefSeq" id="WP_050059203.1">
    <property type="nucleotide sequence ID" value="NZ_JACHEK010000004.1"/>
</dbReference>
<keyword evidence="1" id="KW-0472">Membrane</keyword>
<evidence type="ECO:0000313" key="3">
    <source>
        <dbReference type="Proteomes" id="UP000538666"/>
    </source>
</evidence>
<dbReference type="EMBL" id="JACHEK010000004">
    <property type="protein sequence ID" value="MBB6144125.1"/>
    <property type="molecule type" value="Genomic_DNA"/>
</dbReference>